<organism evidence="2 3">
    <name type="scientific">Taxus chinensis</name>
    <name type="common">Chinese yew</name>
    <name type="synonym">Taxus wallichiana var. chinensis</name>
    <dbReference type="NCBI Taxonomy" id="29808"/>
    <lineage>
        <taxon>Eukaryota</taxon>
        <taxon>Viridiplantae</taxon>
        <taxon>Streptophyta</taxon>
        <taxon>Embryophyta</taxon>
        <taxon>Tracheophyta</taxon>
        <taxon>Spermatophyta</taxon>
        <taxon>Pinopsida</taxon>
        <taxon>Pinidae</taxon>
        <taxon>Conifers II</taxon>
        <taxon>Cupressales</taxon>
        <taxon>Taxaceae</taxon>
        <taxon>Taxus</taxon>
    </lineage>
</organism>
<protein>
    <recommendedName>
        <fullName evidence="1">Thiaminase-2/PQQC domain-containing protein</fullName>
    </recommendedName>
</protein>
<dbReference type="SUPFAM" id="SSF48613">
    <property type="entry name" value="Heme oxygenase-like"/>
    <property type="match status" value="1"/>
</dbReference>
<proteinExistence type="predicted"/>
<dbReference type="Pfam" id="PF03070">
    <property type="entry name" value="TENA_THI-4"/>
    <property type="match status" value="2"/>
</dbReference>
<evidence type="ECO:0000259" key="1">
    <source>
        <dbReference type="Pfam" id="PF03070"/>
    </source>
</evidence>
<dbReference type="InterPro" id="IPR004305">
    <property type="entry name" value="Thiaminase-2/PQQC"/>
</dbReference>
<name>A0AA38FR72_TAXCH</name>
<feature type="domain" description="Thiaminase-2/PQQC" evidence="1">
    <location>
        <begin position="144"/>
        <end position="240"/>
    </location>
</feature>
<dbReference type="Proteomes" id="UP000824469">
    <property type="component" value="Unassembled WGS sequence"/>
</dbReference>
<dbReference type="PANTHER" id="PTHR43198">
    <property type="entry name" value="BIFUNCTIONAL TH2 PROTEIN"/>
    <property type="match status" value="1"/>
</dbReference>
<dbReference type="CDD" id="cd19368">
    <property type="entry name" value="TenA_C_AtTH2-like"/>
    <property type="match status" value="1"/>
</dbReference>
<dbReference type="GO" id="GO:0006772">
    <property type="term" value="P:thiamine metabolic process"/>
    <property type="evidence" value="ECO:0007669"/>
    <property type="project" value="UniProtKB-ARBA"/>
</dbReference>
<evidence type="ECO:0000313" key="2">
    <source>
        <dbReference type="EMBL" id="KAH9308063.1"/>
    </source>
</evidence>
<dbReference type="InterPro" id="IPR016084">
    <property type="entry name" value="Haem_Oase-like_multi-hlx"/>
</dbReference>
<accession>A0AA38FR72</accession>
<dbReference type="FunFam" id="1.20.910.10:FF:000006">
    <property type="entry name" value="Bifunctional TH2 protein, mitochondrial"/>
    <property type="match status" value="1"/>
</dbReference>
<dbReference type="OMA" id="YSASSWE"/>
<dbReference type="GO" id="GO:0005829">
    <property type="term" value="C:cytosol"/>
    <property type="evidence" value="ECO:0007669"/>
    <property type="project" value="TreeGrafter"/>
</dbReference>
<dbReference type="Gene3D" id="1.20.910.10">
    <property type="entry name" value="Heme oxygenase-like"/>
    <property type="match status" value="1"/>
</dbReference>
<keyword evidence="3" id="KW-1185">Reference proteome</keyword>
<sequence>MYCVSRRFDPFINLKYFWNLKNSKSSGFVRVEATREVVSRKQLLFGSKSGASLLISCEKSAGVVHKPFSSKELFFGSKFGLVYREPALSYSISANLVAAPSIKPNLCSFCCSSSSAMGVADEAGVAGRLWTRSKRESTLAMYNPFVVALAAGTLSAESFRNYMAQDAYFLKAFVEAYTMAEECADDDDDKTAISELQKAVEEELTLHNSFAEAYGVELAKECSPNVATVKYTDFLLATAAGKVEGGKGPSRSVTPFEKTKIAAYTVGAMTPCMRLYAFLGQEVFKIVKDEFSDHPYKQWIETYSSANFEASATQIEELLDKLAISLTGEELEVLGRLYHQALKLEIEFFSAQPLSQRTSVPVLKVGDLADTRYTVVSDFDLSCTILDSSVVLAEIAILTALKAEQNEPENSSDHKLASELRSTWDALCSQYSEEYEGCLSKVLPSEQAENFDYEGLCRSLEQLSQFEVEANSKVVESTVLQGINVDDIKKAGERLVLQEGCASFFKQVLSKTDDSNVDVHILSVCWSGDIIRAAFLS</sequence>
<feature type="non-terminal residue" evidence="2">
    <location>
        <position position="537"/>
    </location>
</feature>
<reference evidence="2 3" key="1">
    <citation type="journal article" date="2021" name="Nat. Plants">
        <title>The Taxus genome provides insights into paclitaxel biosynthesis.</title>
        <authorList>
            <person name="Xiong X."/>
            <person name="Gou J."/>
            <person name="Liao Q."/>
            <person name="Li Y."/>
            <person name="Zhou Q."/>
            <person name="Bi G."/>
            <person name="Li C."/>
            <person name="Du R."/>
            <person name="Wang X."/>
            <person name="Sun T."/>
            <person name="Guo L."/>
            <person name="Liang H."/>
            <person name="Lu P."/>
            <person name="Wu Y."/>
            <person name="Zhang Z."/>
            <person name="Ro D.K."/>
            <person name="Shang Y."/>
            <person name="Huang S."/>
            <person name="Yan J."/>
        </authorList>
    </citation>
    <scope>NUCLEOTIDE SEQUENCE [LARGE SCALE GENOMIC DNA]</scope>
    <source>
        <strain evidence="2">Ta-2019</strain>
    </source>
</reference>
<comment type="caution">
    <text evidence="2">The sequence shown here is derived from an EMBL/GenBank/DDBJ whole genome shotgun (WGS) entry which is preliminary data.</text>
</comment>
<dbReference type="EMBL" id="JAHRHJ020000007">
    <property type="protein sequence ID" value="KAH9308063.1"/>
    <property type="molecule type" value="Genomic_DNA"/>
</dbReference>
<dbReference type="PANTHER" id="PTHR43198:SF2">
    <property type="entry name" value="SI:CH1073-67J19.1-RELATED"/>
    <property type="match status" value="1"/>
</dbReference>
<dbReference type="InterPro" id="IPR050967">
    <property type="entry name" value="Thiamine_Salvage_TenA"/>
</dbReference>
<gene>
    <name evidence="2" type="ORF">KI387_035974</name>
</gene>
<dbReference type="AlphaFoldDB" id="A0AA38FR72"/>
<feature type="domain" description="Thiaminase-2/PQQC" evidence="1">
    <location>
        <begin position="263"/>
        <end position="350"/>
    </location>
</feature>
<evidence type="ECO:0000313" key="3">
    <source>
        <dbReference type="Proteomes" id="UP000824469"/>
    </source>
</evidence>